<sequence>MSMAAVAMAHGINANLLWRWKADINTFINIGLPPVGPSFSAMSRYRPPPPAPDSALHALEKKLGVVLPPVLKACYAASNGGTFGDPRRSDGEWQLHPVFDATDRKQMKRTGEDIAHYTKLALKDARFARNGISIAHDYTLLQQLFVLRDEVTGVVAEEVFMFNAIAGTWCEPYAADLRAAIDQAREPEAVQPDPARALPGFRYYADPFASGVVRTSGEACACCGKATGYIYGGSFYAVGDTSHFCPWCIADGSAAAKFDGEFNDVASIGMGEVELPAAVLAEVSQRTPSFFSYQQEQWWAHCNDAGRFLGEIEHVDRALLASEAGSDFVRAICDEADLGGDTNWQWLLDTPSRKRGTAVFVFGCLHCGRLGGYVDHS</sequence>
<reference evidence="3 4" key="1">
    <citation type="submission" date="2019-10" db="EMBL/GenBank/DDBJ databases">
        <title>Complete genome sequence of Variovorax paradoxus 5C-2.</title>
        <authorList>
            <person name="Gogoleva N.E."/>
            <person name="Balkin A.S."/>
        </authorList>
    </citation>
    <scope>NUCLEOTIDE SEQUENCE [LARGE SCALE GENOMIC DNA]</scope>
    <source>
        <strain evidence="3 4">5C-2</strain>
    </source>
</reference>
<comment type="similarity">
    <text evidence="1">Belongs to the UPF0167 family.</text>
</comment>
<dbReference type="InterPro" id="IPR018958">
    <property type="entry name" value="Knr4/Smi1-like_dom"/>
</dbReference>
<dbReference type="Pfam" id="PF03691">
    <property type="entry name" value="UPF0167"/>
    <property type="match status" value="1"/>
</dbReference>
<dbReference type="InterPro" id="IPR005363">
    <property type="entry name" value="UPF0167"/>
</dbReference>
<evidence type="ECO:0000313" key="4">
    <source>
        <dbReference type="Proteomes" id="UP000326780"/>
    </source>
</evidence>
<proteinExistence type="inferred from homology"/>
<dbReference type="Pfam" id="PF09346">
    <property type="entry name" value="SMI1_KNR4"/>
    <property type="match status" value="1"/>
</dbReference>
<gene>
    <name evidence="3" type="ORF">GFK26_27240</name>
</gene>
<evidence type="ECO:0000313" key="3">
    <source>
        <dbReference type="EMBL" id="QFZ86195.1"/>
    </source>
</evidence>
<dbReference type="AlphaFoldDB" id="A0A5Q0MCI7"/>
<accession>A0A5Q0MCI7</accession>
<organism evidence="3 4">
    <name type="scientific">Variovorax paradoxus</name>
    <dbReference type="NCBI Taxonomy" id="34073"/>
    <lineage>
        <taxon>Bacteria</taxon>
        <taxon>Pseudomonadati</taxon>
        <taxon>Pseudomonadota</taxon>
        <taxon>Betaproteobacteria</taxon>
        <taxon>Burkholderiales</taxon>
        <taxon>Comamonadaceae</taxon>
        <taxon>Variovorax</taxon>
    </lineage>
</organism>
<feature type="domain" description="Knr4/Smi1-like" evidence="2">
    <location>
        <begin position="50"/>
        <end position="137"/>
    </location>
</feature>
<evidence type="ECO:0000256" key="1">
    <source>
        <dbReference type="ARBA" id="ARBA00008525"/>
    </source>
</evidence>
<dbReference type="SUPFAM" id="SSF160631">
    <property type="entry name" value="SMI1/KNR4-like"/>
    <property type="match status" value="1"/>
</dbReference>
<name>A0A5Q0MCI7_VARPD</name>
<dbReference type="InterPro" id="IPR037883">
    <property type="entry name" value="Knr4/Smi1-like_sf"/>
</dbReference>
<protein>
    <recommendedName>
        <fullName evidence="2">Knr4/Smi1-like domain-containing protein</fullName>
    </recommendedName>
</protein>
<dbReference type="EMBL" id="CP045644">
    <property type="protein sequence ID" value="QFZ86195.1"/>
    <property type="molecule type" value="Genomic_DNA"/>
</dbReference>
<dbReference type="Proteomes" id="UP000326780">
    <property type="component" value="Chromosome"/>
</dbReference>
<evidence type="ECO:0000259" key="2">
    <source>
        <dbReference type="Pfam" id="PF09346"/>
    </source>
</evidence>